<dbReference type="CDD" id="cd17922">
    <property type="entry name" value="DEXHc_LHR-like"/>
    <property type="match status" value="1"/>
</dbReference>
<dbReference type="EC" id="3.6.4.-" evidence="12"/>
<dbReference type="RefSeq" id="WP_047261541.1">
    <property type="nucleotide sequence ID" value="NZ_CP011542.1"/>
</dbReference>
<evidence type="ECO:0000256" key="6">
    <source>
        <dbReference type="ARBA" id="ARBA00023125"/>
    </source>
</evidence>
<dbReference type="EMBL" id="CP011542">
    <property type="protein sequence ID" value="AKK05306.1"/>
    <property type="molecule type" value="Genomic_DNA"/>
</dbReference>
<organism evidence="12 13">
    <name type="scientific">Corynebacterium mustelae</name>
    <dbReference type="NCBI Taxonomy" id="571915"/>
    <lineage>
        <taxon>Bacteria</taxon>
        <taxon>Bacillati</taxon>
        <taxon>Actinomycetota</taxon>
        <taxon>Actinomycetes</taxon>
        <taxon>Mycobacteriales</taxon>
        <taxon>Corynebacteriaceae</taxon>
        <taxon>Corynebacterium</taxon>
    </lineage>
</organism>
<dbReference type="Pfam" id="PF08494">
    <property type="entry name" value="DEAD_assoc"/>
    <property type="match status" value="1"/>
</dbReference>
<dbReference type="Pfam" id="PF00271">
    <property type="entry name" value="Helicase_C"/>
    <property type="match status" value="1"/>
</dbReference>
<dbReference type="SMART" id="SM00487">
    <property type="entry name" value="DEXDc"/>
    <property type="match status" value="1"/>
</dbReference>
<keyword evidence="2" id="KW-0227">DNA damage</keyword>
<dbReference type="InterPro" id="IPR055368">
    <property type="entry name" value="WH3_Lhr"/>
</dbReference>
<dbReference type="Pfam" id="PF19306">
    <property type="entry name" value="WHD_Lhr"/>
    <property type="match status" value="1"/>
</dbReference>
<dbReference type="GO" id="GO:0016887">
    <property type="term" value="F:ATP hydrolysis activity"/>
    <property type="evidence" value="ECO:0007669"/>
    <property type="project" value="TreeGrafter"/>
</dbReference>
<dbReference type="PANTHER" id="PTHR47962">
    <property type="entry name" value="ATP-DEPENDENT HELICASE LHR-RELATED-RELATED"/>
    <property type="match status" value="1"/>
</dbReference>
<evidence type="ECO:0000256" key="8">
    <source>
        <dbReference type="ARBA" id="ARBA00023235"/>
    </source>
</evidence>
<feature type="domain" description="Helicase ATP-binding" evidence="10">
    <location>
        <begin position="40"/>
        <end position="246"/>
    </location>
</feature>
<feature type="compositionally biased region" description="Polar residues" evidence="9">
    <location>
        <begin position="1612"/>
        <end position="1623"/>
    </location>
</feature>
<keyword evidence="8" id="KW-0413">Isomerase</keyword>
<evidence type="ECO:0000313" key="12">
    <source>
        <dbReference type="EMBL" id="AKK05306.1"/>
    </source>
</evidence>
<dbReference type="SMART" id="SM00490">
    <property type="entry name" value="HELICc"/>
    <property type="match status" value="1"/>
</dbReference>
<sequence length="1623" mass="173876">MSEFVPPSNQATALARFKPEVSTWFQDVFAAPTSVQTAAWNAISAGEHALVVAPTGSGKTLAAFLWAINSLVTGDGQMALPVSNTTASAAKRKPSGVKVLYISPLKALGVDVENNLRAPLVGINHTAARLGVAPSEITVGVRSGDTTSAQRAAQLRNPPDILITTPESAYLMLTSKAAGILTDVHTVIIDEIHALAGTKRGVHLALSLERLDLIVEKPVQRIGLSATVRPLEVVAQFLGGDRPVEIINPPAEKRWDLEVNVPVADMSDLPGPELGATTSEVIFDDSLGLATPLQKEEQPEKPYVQYQSETAAIAHLPSLATDGDTSRGSIWPYIEASLFDEIMAHRSTLVFVNSRRSAERLTARLNEIYTLSIDPESLTTPQQLTSPAQVMAQADTLKDPSHIIARAHHGSVSKTERAKTEAMLKEGSLKAVVATSSLELGIDMGAVDLVVQVEAPPSVAAGLQRVGRAGHDVGAISTGIFYPKHRADLVDTAVVVRQMRAGAIEKLSVPRNALDVLLQQTIAAVSVADLDVEHWYATVTRAYPYRTLSREVFDSVIDLASGVYPSTDFADLKPRITFDRLTGTLSARPGAQRVAVTSGGTIPDRGLFGVYLVGGEAGARRVGELDEEMVYESRVGDVFTLGASSWRIEEITRDQVLVSPAPGHAGRLPFWSGDQVGRPAELGEAIGEFRRAVAQSPAEAVAMVDRLNDHAQDNLVRFIVEQQEATGVVPDEKTLVLERFRDEVGDWRIVLHSPFGRGVNAAWALAVGAKISEETGVDGQPVSADDGIVLRLPESEHIPGAELFDIDPAEISDIVASQVGNSALFASRFRECAARALLLPRKNPGKRAPLWQQRQRASQLLDVAKKYPKFPIILETVRECIQDVYDVPALTAVLKGLRASRITITAVTTDQPSPFASAIMFNYTGAFMYQGDSPLAEKRAAALALDPSLLAQLLGSEGLRDLLDPEIIADVDAQLRRVSPDRRARDNEELIDVLRVVGPIRVDKLDEHVRYDVDLIKLLATSRVMRVRIAGTEHIAQSVDAALLRDGLGIPVPAGVFAQVETISDAVSQLVSRWLRSRGPVTLHDVCAAFGLPAGVAHSTLTALCSAGVAQQGQYRHGITETEYVATDVLKLIRSKSLAAARAQAQPVSHATYARFLAEWQHVAPVGQTPKLGGADGVYQVIEQLAGTALPASAWEEVILPARVRNYNPADLDELTHNGEVIIVGCGIAGAADPWVKLLPTEFAAELVDIPEPNDNGRVLSGIQQQILSHIGAGGAHLYSAIQAMVAADGYSETQLKEAMWGLFETGAISPDSFAPLRARLASGANTAHRAKRKPNRSRGRSFRRMGAGFRQVQAAAAHSCPPDMVGRWSATTSAETDATRRSLVQAECWLERYGVVTRGAVTAEEVAGGFALAYKVLSRFEEAGRAMRGHFIEDLGAAQFSTPAVIDRLRALSDSPDVSGWPSGATEPDSYVLAACDPANPYGAAVPWPITGPNRAAGALVILTDGVAIAHLTRGGKNLTIFPPPTGVTDTIPVIVSALKAQVSTRVTIEKINGEPSLNAVFADAFRSAGANITPRGITINPVVRGIEKTRGRSLSEALAELPEETESRSSHSSQWMNPYRK</sequence>
<keyword evidence="4 12" id="KW-0347">Helicase</keyword>
<dbReference type="Pfam" id="PF00270">
    <property type="entry name" value="DEAD"/>
    <property type="match status" value="1"/>
</dbReference>
<dbReference type="GO" id="GO:0005524">
    <property type="term" value="F:ATP binding"/>
    <property type="evidence" value="ECO:0007669"/>
    <property type="project" value="UniProtKB-KW"/>
</dbReference>
<dbReference type="SUPFAM" id="SSF52540">
    <property type="entry name" value="P-loop containing nucleoside triphosphate hydrolases"/>
    <property type="match status" value="1"/>
</dbReference>
<dbReference type="PANTHER" id="PTHR47962:SF5">
    <property type="entry name" value="ATP-DEPENDENT HELICASE LHR-RELATED"/>
    <property type="match status" value="1"/>
</dbReference>
<dbReference type="OrthoDB" id="9815222at2"/>
<feature type="region of interest" description="Disordered" evidence="9">
    <location>
        <begin position="1600"/>
        <end position="1623"/>
    </location>
</feature>
<feature type="region of interest" description="Disordered" evidence="9">
    <location>
        <begin position="1324"/>
        <end position="1343"/>
    </location>
</feature>
<evidence type="ECO:0000256" key="3">
    <source>
        <dbReference type="ARBA" id="ARBA00022801"/>
    </source>
</evidence>
<dbReference type="KEGG" id="cmv:CMUST_04840"/>
<keyword evidence="1" id="KW-0547">Nucleotide-binding</keyword>
<dbReference type="InterPro" id="IPR014001">
    <property type="entry name" value="Helicase_ATP-bd"/>
</dbReference>
<dbReference type="GO" id="GO:0004386">
    <property type="term" value="F:helicase activity"/>
    <property type="evidence" value="ECO:0007669"/>
    <property type="project" value="UniProtKB-KW"/>
</dbReference>
<dbReference type="InterPro" id="IPR013701">
    <property type="entry name" value="Lhr-like_DEAD/DEAH_assoc"/>
</dbReference>
<dbReference type="CDD" id="cd18796">
    <property type="entry name" value="SF2_C_LHR"/>
    <property type="match status" value="1"/>
</dbReference>
<keyword evidence="3 12" id="KW-0378">Hydrolase</keyword>
<reference evidence="13" key="2">
    <citation type="submission" date="2015-05" db="EMBL/GenBank/DDBJ databases">
        <title>Complete genome sequence of Corynebacterium mustelae DSM 45274, isolated from various tissues of a male ferret with lethal sepsis.</title>
        <authorList>
            <person name="Ruckert C."/>
            <person name="Albersmeier A."/>
            <person name="Winkler A."/>
            <person name="Tauch A."/>
        </authorList>
    </citation>
    <scope>NUCLEOTIDE SEQUENCE [LARGE SCALE GENOMIC DNA]</scope>
    <source>
        <strain evidence="13">DSM 45274</strain>
    </source>
</reference>
<reference evidence="12 13" key="1">
    <citation type="journal article" date="2015" name="Genome Announc.">
        <title>Complete Genome Sequence of the Type Strain Corynebacterium mustelae DSM 45274, Isolated from Various Tissues of a Male Ferret with Lethal Sepsis.</title>
        <authorList>
            <person name="Ruckert C."/>
            <person name="Eimer J."/>
            <person name="Winkler A."/>
            <person name="Tauch A."/>
        </authorList>
    </citation>
    <scope>NUCLEOTIDE SEQUENCE [LARGE SCALE GENOMIC DNA]</scope>
    <source>
        <strain evidence="12 13">DSM 45274</strain>
    </source>
</reference>
<evidence type="ECO:0000313" key="13">
    <source>
        <dbReference type="Proteomes" id="UP000035199"/>
    </source>
</evidence>
<dbReference type="InterPro" id="IPR052511">
    <property type="entry name" value="ATP-dep_Helicase"/>
</dbReference>
<dbReference type="PROSITE" id="PS51194">
    <property type="entry name" value="HELICASE_CTER"/>
    <property type="match status" value="1"/>
</dbReference>
<dbReference type="InterPro" id="IPR055369">
    <property type="entry name" value="WH2_Lhr"/>
</dbReference>
<evidence type="ECO:0000256" key="2">
    <source>
        <dbReference type="ARBA" id="ARBA00022763"/>
    </source>
</evidence>
<evidence type="ECO:0000256" key="1">
    <source>
        <dbReference type="ARBA" id="ARBA00022741"/>
    </source>
</evidence>
<dbReference type="STRING" id="571915.CMUST_04840"/>
<keyword evidence="5" id="KW-0067">ATP-binding</keyword>
<dbReference type="InterPro" id="IPR045628">
    <property type="entry name" value="Lhr_WH_dom"/>
</dbReference>
<gene>
    <name evidence="12" type="ORF">CMUST_04840</name>
</gene>
<feature type="compositionally biased region" description="Basic residues" evidence="9">
    <location>
        <begin position="1329"/>
        <end position="1343"/>
    </location>
</feature>
<feature type="domain" description="Helicase C-terminal" evidence="11">
    <location>
        <begin position="337"/>
        <end position="522"/>
    </location>
</feature>
<evidence type="ECO:0000259" key="11">
    <source>
        <dbReference type="PROSITE" id="PS51194"/>
    </source>
</evidence>
<accession>A0A0G3GVU9</accession>
<dbReference type="GO" id="GO:0003677">
    <property type="term" value="F:DNA binding"/>
    <property type="evidence" value="ECO:0007669"/>
    <property type="project" value="UniProtKB-KW"/>
</dbReference>
<proteinExistence type="predicted"/>
<dbReference type="PATRIC" id="fig|571915.4.peg.1025"/>
<evidence type="ECO:0000259" key="10">
    <source>
        <dbReference type="PROSITE" id="PS51192"/>
    </source>
</evidence>
<evidence type="ECO:0000256" key="5">
    <source>
        <dbReference type="ARBA" id="ARBA00022840"/>
    </source>
</evidence>
<keyword evidence="7" id="KW-0234">DNA repair</keyword>
<keyword evidence="6" id="KW-0238">DNA-binding</keyword>
<dbReference type="GO" id="GO:0006281">
    <property type="term" value="P:DNA repair"/>
    <property type="evidence" value="ECO:0007669"/>
    <property type="project" value="UniProtKB-KW"/>
</dbReference>
<keyword evidence="13" id="KW-1185">Reference proteome</keyword>
<dbReference type="Proteomes" id="UP000035199">
    <property type="component" value="Chromosome"/>
</dbReference>
<dbReference type="Pfam" id="PF23236">
    <property type="entry name" value="WHD_2nd_Lhr"/>
    <property type="match status" value="1"/>
</dbReference>
<dbReference type="InterPro" id="IPR001650">
    <property type="entry name" value="Helicase_C-like"/>
</dbReference>
<dbReference type="PROSITE" id="PS51192">
    <property type="entry name" value="HELICASE_ATP_BIND_1"/>
    <property type="match status" value="1"/>
</dbReference>
<dbReference type="InterPro" id="IPR027417">
    <property type="entry name" value="P-loop_NTPase"/>
</dbReference>
<dbReference type="Pfam" id="PF23234">
    <property type="entry name" value="WHD_4th_Lhr"/>
    <property type="match status" value="1"/>
</dbReference>
<evidence type="ECO:0000256" key="4">
    <source>
        <dbReference type="ARBA" id="ARBA00022806"/>
    </source>
</evidence>
<evidence type="ECO:0000256" key="7">
    <source>
        <dbReference type="ARBA" id="ARBA00023204"/>
    </source>
</evidence>
<protein>
    <submittedName>
        <fullName evidence="12">Lhr-like helicase</fullName>
        <ecNumber evidence="12">3.6.4.-</ecNumber>
    </submittedName>
</protein>
<dbReference type="InterPro" id="IPR011545">
    <property type="entry name" value="DEAD/DEAH_box_helicase_dom"/>
</dbReference>
<dbReference type="InterPro" id="IPR055367">
    <property type="entry name" value="WH4_Lhr"/>
</dbReference>
<name>A0A0G3GVU9_9CORY</name>
<dbReference type="Pfam" id="PF23235">
    <property type="entry name" value="WHD_3rd_Lhr"/>
    <property type="match status" value="1"/>
</dbReference>
<evidence type="ECO:0000256" key="9">
    <source>
        <dbReference type="SAM" id="MobiDB-lite"/>
    </source>
</evidence>
<dbReference type="Gene3D" id="3.40.50.300">
    <property type="entry name" value="P-loop containing nucleotide triphosphate hydrolases"/>
    <property type="match status" value="2"/>
</dbReference>